<reference evidence="2" key="1">
    <citation type="journal article" date="2023" name="Int. J. Syst. Evol. Microbiol.">
        <title>Sinisalibacter aestuarii sp. nov., isolated from estuarine sediment of the Arakawa River.</title>
        <authorList>
            <person name="Arafat S.T."/>
            <person name="Hirano S."/>
            <person name="Sato A."/>
            <person name="Takeuchi K."/>
            <person name="Yasuda T."/>
            <person name="Terahara T."/>
            <person name="Hamada M."/>
            <person name="Kobayashi T."/>
        </authorList>
    </citation>
    <scope>NUCLEOTIDE SEQUENCE</scope>
    <source>
        <strain evidence="2">B-399</strain>
    </source>
</reference>
<dbReference type="SUPFAM" id="SSF53474">
    <property type="entry name" value="alpha/beta-Hydrolases"/>
    <property type="match status" value="1"/>
</dbReference>
<dbReference type="PANTHER" id="PTHR43798">
    <property type="entry name" value="MONOACYLGLYCEROL LIPASE"/>
    <property type="match status" value="1"/>
</dbReference>
<dbReference type="EMBL" id="BROH01000012">
    <property type="protein sequence ID" value="GKY89506.1"/>
    <property type="molecule type" value="Genomic_DNA"/>
</dbReference>
<sequence length="236" mass="25907">MSEPILLVPGMMCDARVFGPQIEDLSRDFALHIARVTRADSIREMAAEAIHHAPARFALAGLSMGGIVAMEILRRVPERVTRFALISTTPLAETPEQAAWREPQIVKAQSGNLTEALRAALPVDSLGPGPGRQKVLAVLDAMAADLGPREFIRQSRALQRRPDAQKVLRMARAPALVLCGGHDKITPIRRHSFMAELIPYAELAIIEEAGHIPTLEAPEKVNMALRAWMDLPMVLR</sequence>
<proteinExistence type="predicted"/>
<keyword evidence="3" id="KW-1185">Reference proteome</keyword>
<dbReference type="RefSeq" id="WP_281843525.1">
    <property type="nucleotide sequence ID" value="NZ_BROH01000012.1"/>
</dbReference>
<dbReference type="Gene3D" id="3.40.50.1820">
    <property type="entry name" value="alpha/beta hydrolase"/>
    <property type="match status" value="1"/>
</dbReference>
<dbReference type="InterPro" id="IPR029058">
    <property type="entry name" value="AB_hydrolase_fold"/>
</dbReference>
<protein>
    <submittedName>
        <fullName evidence="2">Alpha/beta hydrolase</fullName>
    </submittedName>
</protein>
<dbReference type="InterPro" id="IPR050266">
    <property type="entry name" value="AB_hydrolase_sf"/>
</dbReference>
<name>A0ABQ5LX10_9RHOB</name>
<dbReference type="Pfam" id="PF12697">
    <property type="entry name" value="Abhydrolase_6"/>
    <property type="match status" value="1"/>
</dbReference>
<accession>A0ABQ5LX10</accession>
<evidence type="ECO:0000313" key="2">
    <source>
        <dbReference type="EMBL" id="GKY89506.1"/>
    </source>
</evidence>
<evidence type="ECO:0000259" key="1">
    <source>
        <dbReference type="Pfam" id="PF12697"/>
    </source>
</evidence>
<gene>
    <name evidence="2" type="ORF">STA1M1_33750</name>
</gene>
<dbReference type="InterPro" id="IPR000073">
    <property type="entry name" value="AB_hydrolase_1"/>
</dbReference>
<feature type="domain" description="AB hydrolase-1" evidence="1">
    <location>
        <begin position="39"/>
        <end position="222"/>
    </location>
</feature>
<organism evidence="2 3">
    <name type="scientific">Sinisalibacter aestuarii</name>
    <dbReference type="NCBI Taxonomy" id="2949426"/>
    <lineage>
        <taxon>Bacteria</taxon>
        <taxon>Pseudomonadati</taxon>
        <taxon>Pseudomonadota</taxon>
        <taxon>Alphaproteobacteria</taxon>
        <taxon>Rhodobacterales</taxon>
        <taxon>Roseobacteraceae</taxon>
        <taxon>Sinisalibacter</taxon>
    </lineage>
</organism>
<dbReference type="Proteomes" id="UP001144205">
    <property type="component" value="Unassembled WGS sequence"/>
</dbReference>
<keyword evidence="2" id="KW-0378">Hydrolase</keyword>
<comment type="caution">
    <text evidence="2">The sequence shown here is derived from an EMBL/GenBank/DDBJ whole genome shotgun (WGS) entry which is preliminary data.</text>
</comment>
<dbReference type="GO" id="GO:0016787">
    <property type="term" value="F:hydrolase activity"/>
    <property type="evidence" value="ECO:0007669"/>
    <property type="project" value="UniProtKB-KW"/>
</dbReference>
<evidence type="ECO:0000313" key="3">
    <source>
        <dbReference type="Proteomes" id="UP001144205"/>
    </source>
</evidence>
<dbReference type="PRINTS" id="PR00111">
    <property type="entry name" value="ABHYDROLASE"/>
</dbReference>